<evidence type="ECO:0000259" key="1">
    <source>
        <dbReference type="PROSITE" id="PS51186"/>
    </source>
</evidence>
<protein>
    <recommendedName>
        <fullName evidence="1">N-acetyltransferase domain-containing protein</fullName>
    </recommendedName>
</protein>
<reference evidence="2 3" key="1">
    <citation type="journal article" date="2016" name="Mol. Biol. Evol.">
        <title>Comparative Genomics of Early-Diverging Mushroom-Forming Fungi Provides Insights into the Origins of Lignocellulose Decay Capabilities.</title>
        <authorList>
            <person name="Nagy L.G."/>
            <person name="Riley R."/>
            <person name="Tritt A."/>
            <person name="Adam C."/>
            <person name="Daum C."/>
            <person name="Floudas D."/>
            <person name="Sun H."/>
            <person name="Yadav J.S."/>
            <person name="Pangilinan J."/>
            <person name="Larsson K.H."/>
            <person name="Matsuura K."/>
            <person name="Barry K."/>
            <person name="Labutti K."/>
            <person name="Kuo R."/>
            <person name="Ohm R.A."/>
            <person name="Bhattacharya S.S."/>
            <person name="Shirouzu T."/>
            <person name="Yoshinaga Y."/>
            <person name="Martin F.M."/>
            <person name="Grigoriev I.V."/>
            <person name="Hibbett D.S."/>
        </authorList>
    </citation>
    <scope>NUCLEOTIDE SEQUENCE [LARGE SCALE GENOMIC DNA]</scope>
    <source>
        <strain evidence="2 3">TUFC12733</strain>
    </source>
</reference>
<dbReference type="SUPFAM" id="SSF55729">
    <property type="entry name" value="Acyl-CoA N-acyltransferases (Nat)"/>
    <property type="match status" value="1"/>
</dbReference>
<dbReference type="Gene3D" id="3.40.630.30">
    <property type="match status" value="1"/>
</dbReference>
<dbReference type="PANTHER" id="PTHR42791">
    <property type="entry name" value="GNAT FAMILY ACETYLTRANSFERASE"/>
    <property type="match status" value="1"/>
</dbReference>
<evidence type="ECO:0000313" key="2">
    <source>
        <dbReference type="EMBL" id="KZO97691.1"/>
    </source>
</evidence>
<dbReference type="CDD" id="cd04301">
    <property type="entry name" value="NAT_SF"/>
    <property type="match status" value="1"/>
</dbReference>
<keyword evidence="3" id="KW-1185">Reference proteome</keyword>
<proteinExistence type="predicted"/>
<dbReference type="EMBL" id="KV417278">
    <property type="protein sequence ID" value="KZO97691.1"/>
    <property type="molecule type" value="Genomic_DNA"/>
</dbReference>
<feature type="domain" description="N-acetyltransferase" evidence="1">
    <location>
        <begin position="9"/>
        <end position="220"/>
    </location>
</feature>
<dbReference type="STRING" id="1330018.A0A167NGT9"/>
<evidence type="ECO:0000313" key="3">
    <source>
        <dbReference type="Proteomes" id="UP000076738"/>
    </source>
</evidence>
<dbReference type="GO" id="GO:0016747">
    <property type="term" value="F:acyltransferase activity, transferring groups other than amino-acyl groups"/>
    <property type="evidence" value="ECO:0007669"/>
    <property type="project" value="InterPro"/>
</dbReference>
<gene>
    <name evidence="2" type="ORF">CALVIDRAFT_535790</name>
</gene>
<organism evidence="2 3">
    <name type="scientific">Calocera viscosa (strain TUFC12733)</name>
    <dbReference type="NCBI Taxonomy" id="1330018"/>
    <lineage>
        <taxon>Eukaryota</taxon>
        <taxon>Fungi</taxon>
        <taxon>Dikarya</taxon>
        <taxon>Basidiomycota</taxon>
        <taxon>Agaricomycotina</taxon>
        <taxon>Dacrymycetes</taxon>
        <taxon>Dacrymycetales</taxon>
        <taxon>Dacrymycetaceae</taxon>
        <taxon>Calocera</taxon>
    </lineage>
</organism>
<dbReference type="PROSITE" id="PS51186">
    <property type="entry name" value="GNAT"/>
    <property type="match status" value="1"/>
</dbReference>
<dbReference type="Pfam" id="PF00583">
    <property type="entry name" value="Acetyltransf_1"/>
    <property type="match status" value="1"/>
</dbReference>
<dbReference type="InterPro" id="IPR052523">
    <property type="entry name" value="Trichothecene_AcTrans"/>
</dbReference>
<dbReference type="InterPro" id="IPR000182">
    <property type="entry name" value="GNAT_dom"/>
</dbReference>
<dbReference type="PANTHER" id="PTHR42791:SF1">
    <property type="entry name" value="N-ACETYLTRANSFERASE DOMAIN-CONTAINING PROTEIN"/>
    <property type="match status" value="1"/>
</dbReference>
<dbReference type="InterPro" id="IPR016181">
    <property type="entry name" value="Acyl_CoA_acyltransferase"/>
</dbReference>
<dbReference type="OrthoDB" id="61113at2759"/>
<name>A0A167NGT9_CALVF</name>
<dbReference type="AlphaFoldDB" id="A0A167NGT9"/>
<accession>A0A167NGT9</accession>
<dbReference type="Proteomes" id="UP000076738">
    <property type="component" value="Unassembled WGS sequence"/>
</dbReference>
<sequence length="224" mass="24944">MSRPSLPVRHLVDPTPEQTEEAIHVMMDAFVGDSFMTTTLGRQETNPDIYYRFNRAHVLGALVDGELWVAEDGQKIVGIALWFLPGKGFLETEEQRERSGMDTVTADLGEDMQGWWKDYFPPRAEGLSDALMGPGEKLAAYYLLTLAVHPSYHNRGIGRTLMLTQAKRAWAEGKRVCWEAGNEPNVAKYEKWGGKALGDLRIDGLGGTGFTMWIMELPRPSGAA</sequence>